<name>A0ACA9RUG5_9GLOM</name>
<comment type="caution">
    <text evidence="1">The sequence shown here is derived from an EMBL/GenBank/DDBJ whole genome shotgun (WGS) entry which is preliminary data.</text>
</comment>
<proteinExistence type="predicted"/>
<sequence length="128" mass="14437">ASTTENAKDDHIATQLQQKYNEENNDYILAMNNFSFEEIPEGFSSKPTDKNIAFADNNSHFQENQFVPQQFPQQKYTTNKINLSGRIPGVFKILLLGGTGTGKSTIINIMTNYFLGGTPTKYYKVTEN</sequence>
<accession>A0ACA9RUG5</accession>
<evidence type="ECO:0000313" key="2">
    <source>
        <dbReference type="Proteomes" id="UP000789920"/>
    </source>
</evidence>
<feature type="non-terminal residue" evidence="1">
    <location>
        <position position="1"/>
    </location>
</feature>
<dbReference type="EMBL" id="CAJVQC010071982">
    <property type="protein sequence ID" value="CAG8811079.1"/>
    <property type="molecule type" value="Genomic_DNA"/>
</dbReference>
<feature type="non-terminal residue" evidence="1">
    <location>
        <position position="128"/>
    </location>
</feature>
<protein>
    <submittedName>
        <fullName evidence="1">16510_t:CDS:1</fullName>
    </submittedName>
</protein>
<dbReference type="Proteomes" id="UP000789920">
    <property type="component" value="Unassembled WGS sequence"/>
</dbReference>
<organism evidence="1 2">
    <name type="scientific">Racocetra persica</name>
    <dbReference type="NCBI Taxonomy" id="160502"/>
    <lineage>
        <taxon>Eukaryota</taxon>
        <taxon>Fungi</taxon>
        <taxon>Fungi incertae sedis</taxon>
        <taxon>Mucoromycota</taxon>
        <taxon>Glomeromycotina</taxon>
        <taxon>Glomeromycetes</taxon>
        <taxon>Diversisporales</taxon>
        <taxon>Gigasporaceae</taxon>
        <taxon>Racocetra</taxon>
    </lineage>
</organism>
<keyword evidence="2" id="KW-1185">Reference proteome</keyword>
<gene>
    <name evidence="1" type="ORF">RPERSI_LOCUS23229</name>
</gene>
<evidence type="ECO:0000313" key="1">
    <source>
        <dbReference type="EMBL" id="CAG8811079.1"/>
    </source>
</evidence>
<reference evidence="1" key="1">
    <citation type="submission" date="2021-06" db="EMBL/GenBank/DDBJ databases">
        <authorList>
            <person name="Kallberg Y."/>
            <person name="Tangrot J."/>
            <person name="Rosling A."/>
        </authorList>
    </citation>
    <scope>NUCLEOTIDE SEQUENCE</scope>
    <source>
        <strain evidence="1">MA461A</strain>
    </source>
</reference>